<dbReference type="InterPro" id="IPR050355">
    <property type="entry name" value="RCF1"/>
</dbReference>
<dbReference type="PANTHER" id="PTHR12297:SF18">
    <property type="entry name" value="HIG1 DOMAIN FAMILY MEMBER 2A"/>
    <property type="match status" value="1"/>
</dbReference>
<keyword evidence="9" id="KW-1185">Reference proteome</keyword>
<keyword evidence="3 6" id="KW-1133">Transmembrane helix</keyword>
<dbReference type="Pfam" id="PF04588">
    <property type="entry name" value="HIG_1_N"/>
    <property type="match status" value="1"/>
</dbReference>
<dbReference type="OrthoDB" id="6604018at2759"/>
<keyword evidence="4 6" id="KW-0472">Membrane</keyword>
<feature type="region of interest" description="Disordered" evidence="5">
    <location>
        <begin position="78"/>
        <end position="97"/>
    </location>
</feature>
<comment type="caution">
    <text evidence="8">The sequence shown here is derived from an EMBL/GenBank/DDBJ whole genome shotgun (WGS) entry which is preliminary data.</text>
</comment>
<feature type="domain" description="HIG1" evidence="7">
    <location>
        <begin position="9"/>
        <end position="101"/>
    </location>
</feature>
<evidence type="ECO:0000256" key="3">
    <source>
        <dbReference type="ARBA" id="ARBA00022989"/>
    </source>
</evidence>
<sequence>METPSDVDWVQLRIDMGSVDEEDFKTKFKRKIFGNPLVPIVGAAATSIALITGLAYLRVGNSAMQQIMMRSRVSAQGFTPTGTTDAGASGCKSDTGGGGRVRTRVTLLEKRLQAHHCGKSSGWLVGWLVGTWYGK</sequence>
<dbReference type="InterPro" id="IPR007667">
    <property type="entry name" value="Hypoxia_induced_domain"/>
</dbReference>
<feature type="transmembrane region" description="Helical" evidence="6">
    <location>
        <begin position="37"/>
        <end position="59"/>
    </location>
</feature>
<dbReference type="PROSITE" id="PS51503">
    <property type="entry name" value="HIG1"/>
    <property type="match status" value="1"/>
</dbReference>
<dbReference type="Gene3D" id="6.10.140.1320">
    <property type="match status" value="1"/>
</dbReference>
<evidence type="ECO:0000256" key="5">
    <source>
        <dbReference type="SAM" id="MobiDB-lite"/>
    </source>
</evidence>
<accession>A0A8J2E3B5</accession>
<gene>
    <name evidence="8" type="ORF">HICCMSTLAB_LOCUS1863</name>
</gene>
<organism evidence="8 9">
    <name type="scientific">Cotesia congregata</name>
    <name type="common">Parasitoid wasp</name>
    <name type="synonym">Apanteles congregatus</name>
    <dbReference type="NCBI Taxonomy" id="51543"/>
    <lineage>
        <taxon>Eukaryota</taxon>
        <taxon>Metazoa</taxon>
        <taxon>Ecdysozoa</taxon>
        <taxon>Arthropoda</taxon>
        <taxon>Hexapoda</taxon>
        <taxon>Insecta</taxon>
        <taxon>Pterygota</taxon>
        <taxon>Neoptera</taxon>
        <taxon>Endopterygota</taxon>
        <taxon>Hymenoptera</taxon>
        <taxon>Apocrita</taxon>
        <taxon>Ichneumonoidea</taxon>
        <taxon>Braconidae</taxon>
        <taxon>Microgastrinae</taxon>
        <taxon>Cotesia</taxon>
    </lineage>
</organism>
<dbReference type="AlphaFoldDB" id="A0A8J2E3B5"/>
<dbReference type="GO" id="GO:0031966">
    <property type="term" value="C:mitochondrial membrane"/>
    <property type="evidence" value="ECO:0007669"/>
    <property type="project" value="UniProtKB-SubCell"/>
</dbReference>
<dbReference type="EMBL" id="CAJNRD030001116">
    <property type="protein sequence ID" value="CAG5075791.1"/>
    <property type="molecule type" value="Genomic_DNA"/>
</dbReference>
<comment type="subcellular location">
    <subcellularLocation>
        <location evidence="1">Mitochondrion membrane</location>
    </subcellularLocation>
</comment>
<evidence type="ECO:0000313" key="9">
    <source>
        <dbReference type="Proteomes" id="UP000786811"/>
    </source>
</evidence>
<evidence type="ECO:0000256" key="2">
    <source>
        <dbReference type="ARBA" id="ARBA00022692"/>
    </source>
</evidence>
<evidence type="ECO:0000259" key="7">
    <source>
        <dbReference type="PROSITE" id="PS51503"/>
    </source>
</evidence>
<reference evidence="8" key="1">
    <citation type="submission" date="2021-04" db="EMBL/GenBank/DDBJ databases">
        <authorList>
            <person name="Chebbi M.A.C M."/>
        </authorList>
    </citation>
    <scope>NUCLEOTIDE SEQUENCE</scope>
</reference>
<evidence type="ECO:0000256" key="4">
    <source>
        <dbReference type="ARBA" id="ARBA00023136"/>
    </source>
</evidence>
<evidence type="ECO:0000313" key="8">
    <source>
        <dbReference type="EMBL" id="CAG5075791.1"/>
    </source>
</evidence>
<evidence type="ECO:0000256" key="1">
    <source>
        <dbReference type="ARBA" id="ARBA00004325"/>
    </source>
</evidence>
<dbReference type="PANTHER" id="PTHR12297">
    <property type="entry name" value="HYPOXIA-INDUCBILE GENE 1 HIG1 -RELATED"/>
    <property type="match status" value="1"/>
</dbReference>
<dbReference type="Proteomes" id="UP000786811">
    <property type="component" value="Unassembled WGS sequence"/>
</dbReference>
<protein>
    <submittedName>
        <fullName evidence="8">Mitochondrial (Homo sapiens)</fullName>
    </submittedName>
</protein>
<evidence type="ECO:0000256" key="6">
    <source>
        <dbReference type="SAM" id="Phobius"/>
    </source>
</evidence>
<proteinExistence type="predicted"/>
<name>A0A8J2E3B5_COTCN</name>
<keyword evidence="2 6" id="KW-0812">Transmembrane</keyword>
<dbReference type="GO" id="GO:0097250">
    <property type="term" value="P:mitochondrial respirasome assembly"/>
    <property type="evidence" value="ECO:0007669"/>
    <property type="project" value="TreeGrafter"/>
</dbReference>